<dbReference type="STRING" id="1121013.GCA_000426365_01121"/>
<proteinExistence type="predicted"/>
<accession>A0A091BF14</accession>
<protein>
    <submittedName>
        <fullName evidence="2">Uncharacterized protein</fullName>
    </submittedName>
</protein>
<keyword evidence="1" id="KW-0472">Membrane</keyword>
<comment type="caution">
    <text evidence="2">The sequence shown here is derived from an EMBL/GenBank/DDBJ whole genome shotgun (WGS) entry which is preliminary data.</text>
</comment>
<sequence length="73" mass="7416">MRELTQMELEMVEGGNAALVPVIIGIIVLAGVAVAAYAVANECDVSFEVGVDGMSFEIDCSGNPDPTATCPGG</sequence>
<gene>
    <name evidence="2" type="ORF">P873_03255</name>
</gene>
<dbReference type="Proteomes" id="UP000029391">
    <property type="component" value="Unassembled WGS sequence"/>
</dbReference>
<keyword evidence="1" id="KW-0812">Transmembrane</keyword>
<reference evidence="2 3" key="1">
    <citation type="submission" date="2013-09" db="EMBL/GenBank/DDBJ databases">
        <title>Genome sequencing of Arenimonas composti.</title>
        <authorList>
            <person name="Chen F."/>
            <person name="Wang G."/>
        </authorList>
    </citation>
    <scope>NUCLEOTIDE SEQUENCE [LARGE SCALE GENOMIC DNA]</scope>
    <source>
        <strain evidence="2 3">TR7-09</strain>
    </source>
</reference>
<dbReference type="RefSeq" id="WP_026816505.1">
    <property type="nucleotide sequence ID" value="NZ_AUFF01000002.1"/>
</dbReference>
<dbReference type="InterPro" id="IPR023991">
    <property type="entry name" value="Bacteriocin_IIb_lactobn/cerein"/>
</dbReference>
<dbReference type="EMBL" id="AWXU01000007">
    <property type="protein sequence ID" value="KFN51298.1"/>
    <property type="molecule type" value="Genomic_DNA"/>
</dbReference>
<dbReference type="AlphaFoldDB" id="A0A091BF14"/>
<evidence type="ECO:0000256" key="1">
    <source>
        <dbReference type="SAM" id="Phobius"/>
    </source>
</evidence>
<organism evidence="2 3">
    <name type="scientific">Arenimonas composti TR7-09 = DSM 18010</name>
    <dbReference type="NCBI Taxonomy" id="1121013"/>
    <lineage>
        <taxon>Bacteria</taxon>
        <taxon>Pseudomonadati</taxon>
        <taxon>Pseudomonadota</taxon>
        <taxon>Gammaproteobacteria</taxon>
        <taxon>Lysobacterales</taxon>
        <taxon>Lysobacteraceae</taxon>
        <taxon>Arenimonas</taxon>
    </lineage>
</organism>
<keyword evidence="3" id="KW-1185">Reference proteome</keyword>
<feature type="transmembrane region" description="Helical" evidence="1">
    <location>
        <begin position="20"/>
        <end position="40"/>
    </location>
</feature>
<evidence type="ECO:0000313" key="2">
    <source>
        <dbReference type="EMBL" id="KFN51298.1"/>
    </source>
</evidence>
<keyword evidence="1" id="KW-1133">Transmembrane helix</keyword>
<dbReference type="NCBIfam" id="TIGR03949">
    <property type="entry name" value="bact_IIb_cerein"/>
    <property type="match status" value="1"/>
</dbReference>
<name>A0A091BF14_9GAMM</name>
<evidence type="ECO:0000313" key="3">
    <source>
        <dbReference type="Proteomes" id="UP000029391"/>
    </source>
</evidence>